<keyword evidence="7 11" id="KW-0067">ATP-binding</keyword>
<dbReference type="InterPro" id="IPR027417">
    <property type="entry name" value="P-loop_NTPase"/>
</dbReference>
<dbReference type="SMART" id="SM01178">
    <property type="entry name" value="DUF4217"/>
    <property type="match status" value="1"/>
</dbReference>
<dbReference type="OrthoDB" id="422663at2759"/>
<accession>A0A2V1ANZ2</accession>
<feature type="short sequence motif" description="Q motif" evidence="10">
    <location>
        <begin position="172"/>
        <end position="201"/>
    </location>
</feature>
<evidence type="ECO:0000256" key="4">
    <source>
        <dbReference type="ARBA" id="ARBA00022741"/>
    </source>
</evidence>
<feature type="compositionally biased region" description="Polar residues" evidence="12">
    <location>
        <begin position="146"/>
        <end position="163"/>
    </location>
</feature>
<dbReference type="STRING" id="45357.A0A2V1ANZ2"/>
<evidence type="ECO:0000256" key="12">
    <source>
        <dbReference type="SAM" id="MobiDB-lite"/>
    </source>
</evidence>
<feature type="region of interest" description="Disordered" evidence="12">
    <location>
        <begin position="146"/>
        <end position="173"/>
    </location>
</feature>
<evidence type="ECO:0000256" key="1">
    <source>
        <dbReference type="ARBA" id="ARBA00004604"/>
    </source>
</evidence>
<comment type="caution">
    <text evidence="16">The sequence shown here is derived from an EMBL/GenBank/DDBJ whole genome shotgun (WGS) entry which is preliminary data.</text>
</comment>
<dbReference type="PROSITE" id="PS51192">
    <property type="entry name" value="HELICASE_ATP_BIND_1"/>
    <property type="match status" value="1"/>
</dbReference>
<dbReference type="CDD" id="cd18787">
    <property type="entry name" value="SF2_C_DEAD"/>
    <property type="match status" value="1"/>
</dbReference>
<keyword evidence="9" id="KW-0539">Nucleus</keyword>
<dbReference type="AlphaFoldDB" id="A0A2V1ANZ2"/>
<keyword evidence="5 11" id="KW-0378">Hydrolase</keyword>
<keyword evidence="3" id="KW-0698">rRNA processing</keyword>
<evidence type="ECO:0000259" key="14">
    <source>
        <dbReference type="PROSITE" id="PS51194"/>
    </source>
</evidence>
<feature type="compositionally biased region" description="Basic and acidic residues" evidence="12">
    <location>
        <begin position="31"/>
        <end position="49"/>
    </location>
</feature>
<organism evidence="16 17">
    <name type="scientific">Candidozyma haemuli</name>
    <dbReference type="NCBI Taxonomy" id="45357"/>
    <lineage>
        <taxon>Eukaryota</taxon>
        <taxon>Fungi</taxon>
        <taxon>Dikarya</taxon>
        <taxon>Ascomycota</taxon>
        <taxon>Saccharomycotina</taxon>
        <taxon>Pichiomycetes</taxon>
        <taxon>Metschnikowiaceae</taxon>
        <taxon>Candidozyma</taxon>
    </lineage>
</organism>
<dbReference type="Proteomes" id="UP000244309">
    <property type="component" value="Unassembled WGS sequence"/>
</dbReference>
<comment type="domain">
    <text evidence="11">The Q motif is unique to and characteristic of the DEAD box family of RNA helicases and controls ATP binding and hydrolysis.</text>
</comment>
<sequence>MSDDELILNFAVPDSTEAEPVQQAANFKGGRWRERRNAKLKSQGREWKRGSGVNSIEVSDNKFNELQKQYEDENPKTKTSKESRSTPKHEVKRREPRKPREDQDQPKRQNGEPLGGSAKRIKFNESSGEFGGKNNSYVSSLFTSNKNSETLQESESNETSHLPSNAPLRDASTFSGLGLNEKLSSHLKNSMRFVSPTKVQGAVTPQMLTANNDLFVKAQTGSGKTLAFVLPMLHRMMSEETQINRQSGLFGIILTPTRELASQIYSVLEAVLRCHHHIVPGIVVGGEKKKSEKARIRKGVNILVATPGRLADHLENTESLDVSQNRWLILDEGDRLVELGFQETITKITDHLERHSKISSSARQWPLLPNRIVNVLCSATMPEDVKKLGSTVLTDPQWISIDKNDTTFHGDATAPDQLIQKVMVVPPKLRLVTLAAKLKRASKNYRTETTRSMVFFSCSDSVNFHYEVFTRGGRSGQKESNSENEDGEPQVEQCYSTAPQVDDNTVVFRLHGSLSQQLRTSTLQKFVSDSGNNEGKHLILFCTDVASRGLDLPNIANVVEYDPPFSIDDHLHRIGRSARAGNKGEATLFLLPGEEEGYVDGKLRVVHPKEGSLRIVNFEALLKDSFGEKNTESAPAKGKKVDPKAKEGKWDIHATTWHLEVERWLLEDSKALERASHAFTSHIRAYATHLSSERNFFNVKLLHLGHLAKSFGLRETPKKLGKNSGTFGGESTKKKEDPRKKMLRMAKMAEKAQTAEFNY</sequence>
<evidence type="ECO:0000256" key="2">
    <source>
        <dbReference type="ARBA" id="ARBA00022517"/>
    </source>
</evidence>
<feature type="domain" description="DEAD-box RNA helicase Q" evidence="15">
    <location>
        <begin position="172"/>
        <end position="201"/>
    </location>
</feature>
<protein>
    <recommendedName>
        <fullName evidence="11">ATP-dependent RNA helicase</fullName>
        <ecNumber evidence="11">3.6.4.13</ecNumber>
    </recommendedName>
</protein>
<dbReference type="GO" id="GO:0003723">
    <property type="term" value="F:RNA binding"/>
    <property type="evidence" value="ECO:0007669"/>
    <property type="project" value="UniProtKB-UniRule"/>
</dbReference>
<evidence type="ECO:0000256" key="10">
    <source>
        <dbReference type="PROSITE-ProRule" id="PRU00552"/>
    </source>
</evidence>
<evidence type="ECO:0000259" key="15">
    <source>
        <dbReference type="PROSITE" id="PS51195"/>
    </source>
</evidence>
<dbReference type="PANTHER" id="PTHR24031">
    <property type="entry name" value="RNA HELICASE"/>
    <property type="match status" value="1"/>
</dbReference>
<feature type="domain" description="Helicase C-terminal" evidence="14">
    <location>
        <begin position="437"/>
        <end position="626"/>
    </location>
</feature>
<feature type="compositionally biased region" description="Basic and acidic residues" evidence="12">
    <location>
        <begin position="59"/>
        <end position="110"/>
    </location>
</feature>
<proteinExistence type="inferred from homology"/>
<feature type="region of interest" description="Disordered" evidence="12">
    <location>
        <begin position="1"/>
        <end position="119"/>
    </location>
</feature>
<dbReference type="GO" id="GO:0005524">
    <property type="term" value="F:ATP binding"/>
    <property type="evidence" value="ECO:0007669"/>
    <property type="project" value="UniProtKB-UniRule"/>
</dbReference>
<dbReference type="GO" id="GO:0005730">
    <property type="term" value="C:nucleolus"/>
    <property type="evidence" value="ECO:0007669"/>
    <property type="project" value="UniProtKB-SubCell"/>
</dbReference>
<dbReference type="Gene3D" id="3.40.50.300">
    <property type="entry name" value="P-loop containing nucleotide triphosphate hydrolases"/>
    <property type="match status" value="2"/>
</dbReference>
<dbReference type="EC" id="3.6.4.13" evidence="11"/>
<dbReference type="CDD" id="cd17949">
    <property type="entry name" value="DEADc_DDX31"/>
    <property type="match status" value="1"/>
</dbReference>
<keyword evidence="8 11" id="KW-0694">RNA-binding</keyword>
<gene>
    <name evidence="16" type="ORF">CXQ85_000933</name>
</gene>
<dbReference type="VEuPathDB" id="FungiDB:CXQ85_000933"/>
<dbReference type="InterPro" id="IPR025313">
    <property type="entry name" value="SPB4-like_CTE"/>
</dbReference>
<dbReference type="SMART" id="SM00487">
    <property type="entry name" value="DEXDc"/>
    <property type="match status" value="1"/>
</dbReference>
<dbReference type="SUPFAM" id="SSF52540">
    <property type="entry name" value="P-loop containing nucleoside triphosphate hydrolases"/>
    <property type="match status" value="2"/>
</dbReference>
<comment type="similarity">
    <text evidence="11">Belongs to the DEAD box helicase family.</text>
</comment>
<comment type="subcellular location">
    <subcellularLocation>
        <location evidence="1">Nucleus</location>
        <location evidence="1">Nucleolus</location>
    </subcellularLocation>
</comment>
<dbReference type="Pfam" id="PF00270">
    <property type="entry name" value="DEAD"/>
    <property type="match status" value="1"/>
</dbReference>
<dbReference type="SMART" id="SM00490">
    <property type="entry name" value="HELICc"/>
    <property type="match status" value="1"/>
</dbReference>
<dbReference type="InterPro" id="IPR014014">
    <property type="entry name" value="RNA_helicase_DEAD_Q_motif"/>
</dbReference>
<evidence type="ECO:0000256" key="9">
    <source>
        <dbReference type="ARBA" id="ARBA00023242"/>
    </source>
</evidence>
<dbReference type="GeneID" id="37006264"/>
<evidence type="ECO:0000256" key="8">
    <source>
        <dbReference type="ARBA" id="ARBA00022884"/>
    </source>
</evidence>
<feature type="region of interest" description="Disordered" evidence="12">
    <location>
        <begin position="718"/>
        <end position="740"/>
    </location>
</feature>
<evidence type="ECO:0000256" key="11">
    <source>
        <dbReference type="RuleBase" id="RU365068"/>
    </source>
</evidence>
<dbReference type="Pfam" id="PF13959">
    <property type="entry name" value="CTE_SPB4"/>
    <property type="match status" value="1"/>
</dbReference>
<dbReference type="GO" id="GO:0006364">
    <property type="term" value="P:rRNA processing"/>
    <property type="evidence" value="ECO:0007669"/>
    <property type="project" value="UniProtKB-KW"/>
</dbReference>
<dbReference type="PROSITE" id="PS51195">
    <property type="entry name" value="Q_MOTIF"/>
    <property type="match status" value="1"/>
</dbReference>
<feature type="domain" description="Helicase ATP-binding" evidence="13">
    <location>
        <begin position="205"/>
        <end position="399"/>
    </location>
</feature>
<dbReference type="InterPro" id="IPR001650">
    <property type="entry name" value="Helicase_C-like"/>
</dbReference>
<comment type="catalytic activity">
    <reaction evidence="11">
        <text>ATP + H2O = ADP + phosphate + H(+)</text>
        <dbReference type="Rhea" id="RHEA:13065"/>
        <dbReference type="ChEBI" id="CHEBI:15377"/>
        <dbReference type="ChEBI" id="CHEBI:15378"/>
        <dbReference type="ChEBI" id="CHEBI:30616"/>
        <dbReference type="ChEBI" id="CHEBI:43474"/>
        <dbReference type="ChEBI" id="CHEBI:456216"/>
        <dbReference type="EC" id="3.6.4.13"/>
    </reaction>
</comment>
<evidence type="ECO:0000313" key="16">
    <source>
        <dbReference type="EMBL" id="PVH18651.1"/>
    </source>
</evidence>
<dbReference type="GO" id="GO:0016787">
    <property type="term" value="F:hydrolase activity"/>
    <property type="evidence" value="ECO:0007669"/>
    <property type="project" value="UniProtKB-KW"/>
</dbReference>
<dbReference type="Pfam" id="PF00271">
    <property type="entry name" value="Helicase_C"/>
    <property type="match status" value="1"/>
</dbReference>
<dbReference type="InterPro" id="IPR014001">
    <property type="entry name" value="Helicase_ATP-bd"/>
</dbReference>
<dbReference type="RefSeq" id="XP_025339591.1">
    <property type="nucleotide sequence ID" value="XM_025484660.1"/>
</dbReference>
<evidence type="ECO:0000256" key="7">
    <source>
        <dbReference type="ARBA" id="ARBA00022840"/>
    </source>
</evidence>
<dbReference type="EMBL" id="PKFO01000001">
    <property type="protein sequence ID" value="PVH18651.1"/>
    <property type="molecule type" value="Genomic_DNA"/>
</dbReference>
<reference evidence="16 17" key="1">
    <citation type="submission" date="2017-12" db="EMBL/GenBank/DDBJ databases">
        <title>Genome Sequence of a Multidrug-Resistant Candida haemulonii Isolate from a Patient with Chronic Leg Ulcers in Israel.</title>
        <authorList>
            <person name="Chow N.A."/>
            <person name="Gade L."/>
            <person name="Batra D."/>
            <person name="Rowe L.A."/>
            <person name="Ben-Ami R."/>
            <person name="Loparev V.N."/>
            <person name="Litvintseva A.P."/>
        </authorList>
    </citation>
    <scope>NUCLEOTIDE SEQUENCE [LARGE SCALE GENOMIC DNA]</scope>
    <source>
        <strain evidence="16 17">B11899</strain>
    </source>
</reference>
<evidence type="ECO:0000313" key="17">
    <source>
        <dbReference type="Proteomes" id="UP000244309"/>
    </source>
</evidence>
<keyword evidence="4 11" id="KW-0547">Nucleotide-binding</keyword>
<keyword evidence="17" id="KW-1185">Reference proteome</keyword>
<name>A0A2V1ANZ2_9ASCO</name>
<keyword evidence="2" id="KW-0690">Ribosome biogenesis</keyword>
<dbReference type="PROSITE" id="PS51194">
    <property type="entry name" value="HELICASE_CTER"/>
    <property type="match status" value="1"/>
</dbReference>
<keyword evidence="6 11" id="KW-0347">Helicase</keyword>
<evidence type="ECO:0000259" key="13">
    <source>
        <dbReference type="PROSITE" id="PS51192"/>
    </source>
</evidence>
<evidence type="ECO:0000256" key="6">
    <source>
        <dbReference type="ARBA" id="ARBA00022806"/>
    </source>
</evidence>
<dbReference type="InterPro" id="IPR011545">
    <property type="entry name" value="DEAD/DEAH_box_helicase_dom"/>
</dbReference>
<evidence type="ECO:0000256" key="5">
    <source>
        <dbReference type="ARBA" id="ARBA00022801"/>
    </source>
</evidence>
<evidence type="ECO:0000256" key="3">
    <source>
        <dbReference type="ARBA" id="ARBA00022552"/>
    </source>
</evidence>
<dbReference type="GO" id="GO:0003724">
    <property type="term" value="F:RNA helicase activity"/>
    <property type="evidence" value="ECO:0007669"/>
    <property type="project" value="UniProtKB-EC"/>
</dbReference>
<comment type="function">
    <text evidence="11">RNA helicase.</text>
</comment>
<feature type="compositionally biased region" description="Basic and acidic residues" evidence="12">
    <location>
        <begin position="731"/>
        <end position="740"/>
    </location>
</feature>